<dbReference type="RefSeq" id="XP_007924038.1">
    <property type="nucleotide sequence ID" value="XM_007925847.1"/>
</dbReference>
<sequence length="220" mass="24227">MSRVSLPSCVIRQVSSVLGHSVEQQYHIPLPTDVREVSSNRSSLDPRRHSQIPASSSEHREEPTLHCLERWKEIPFDEPISTLFLAPDLGHLDEKPSSSREGCRFLDGLLRLLDRADLLPSWTAVLCIVYSPGSRIRPRLIGGDDEVLGVRLSGACHCCGTVALHNCEVVVSAISGEHPIGGKDAEKIATPSYPGEPPRPANTEETTRLPQQNLTLYLKV</sequence>
<protein>
    <submittedName>
        <fullName evidence="2">Uncharacterized protein</fullName>
    </submittedName>
</protein>
<gene>
    <name evidence="2" type="ORF">MYCFIDRAFT_172622</name>
</gene>
<evidence type="ECO:0000313" key="2">
    <source>
        <dbReference type="EMBL" id="EME86934.1"/>
    </source>
</evidence>
<dbReference type="GeneID" id="19332829"/>
<dbReference type="VEuPathDB" id="FungiDB:MYCFIDRAFT_172622"/>
<feature type="compositionally biased region" description="Basic and acidic residues" evidence="1">
    <location>
        <begin position="37"/>
        <end position="48"/>
    </location>
</feature>
<feature type="region of interest" description="Disordered" evidence="1">
    <location>
        <begin position="182"/>
        <end position="208"/>
    </location>
</feature>
<proteinExistence type="predicted"/>
<organism evidence="2 3">
    <name type="scientific">Pseudocercospora fijiensis (strain CIRAD86)</name>
    <name type="common">Black leaf streak disease fungus</name>
    <name type="synonym">Mycosphaerella fijiensis</name>
    <dbReference type="NCBI Taxonomy" id="383855"/>
    <lineage>
        <taxon>Eukaryota</taxon>
        <taxon>Fungi</taxon>
        <taxon>Dikarya</taxon>
        <taxon>Ascomycota</taxon>
        <taxon>Pezizomycotina</taxon>
        <taxon>Dothideomycetes</taxon>
        <taxon>Dothideomycetidae</taxon>
        <taxon>Mycosphaerellales</taxon>
        <taxon>Mycosphaerellaceae</taxon>
        <taxon>Pseudocercospora</taxon>
    </lineage>
</organism>
<dbReference type="AlphaFoldDB" id="M3A770"/>
<name>M3A770_PSEFD</name>
<dbReference type="EMBL" id="KB446556">
    <property type="protein sequence ID" value="EME86934.1"/>
    <property type="molecule type" value="Genomic_DNA"/>
</dbReference>
<evidence type="ECO:0000256" key="1">
    <source>
        <dbReference type="SAM" id="MobiDB-lite"/>
    </source>
</evidence>
<dbReference type="Proteomes" id="UP000016932">
    <property type="component" value="Unassembled WGS sequence"/>
</dbReference>
<feature type="region of interest" description="Disordered" evidence="1">
    <location>
        <begin position="37"/>
        <end position="61"/>
    </location>
</feature>
<evidence type="ECO:0000313" key="3">
    <source>
        <dbReference type="Proteomes" id="UP000016932"/>
    </source>
</evidence>
<dbReference type="KEGG" id="pfj:MYCFIDRAFT_172622"/>
<dbReference type="HOGENOM" id="CLU_1256526_0_0_1"/>
<accession>M3A770</accession>
<keyword evidence="3" id="KW-1185">Reference proteome</keyword>
<reference evidence="2 3" key="1">
    <citation type="journal article" date="2012" name="PLoS Pathog.">
        <title>Diverse lifestyles and strategies of plant pathogenesis encoded in the genomes of eighteen Dothideomycetes fungi.</title>
        <authorList>
            <person name="Ohm R.A."/>
            <person name="Feau N."/>
            <person name="Henrissat B."/>
            <person name="Schoch C.L."/>
            <person name="Horwitz B.A."/>
            <person name="Barry K.W."/>
            <person name="Condon B.J."/>
            <person name="Copeland A.C."/>
            <person name="Dhillon B."/>
            <person name="Glaser F."/>
            <person name="Hesse C.N."/>
            <person name="Kosti I."/>
            <person name="LaButti K."/>
            <person name="Lindquist E.A."/>
            <person name="Lucas S."/>
            <person name="Salamov A.A."/>
            <person name="Bradshaw R.E."/>
            <person name="Ciuffetti L."/>
            <person name="Hamelin R.C."/>
            <person name="Kema G.H.J."/>
            <person name="Lawrence C."/>
            <person name="Scott J.A."/>
            <person name="Spatafora J.W."/>
            <person name="Turgeon B.G."/>
            <person name="de Wit P.J.G.M."/>
            <person name="Zhong S."/>
            <person name="Goodwin S.B."/>
            <person name="Grigoriev I.V."/>
        </authorList>
    </citation>
    <scope>NUCLEOTIDE SEQUENCE [LARGE SCALE GENOMIC DNA]</scope>
    <source>
        <strain evidence="2 3">CIRAD86</strain>
    </source>
</reference>